<dbReference type="Pfam" id="PF05016">
    <property type="entry name" value="ParE_toxin"/>
    <property type="match status" value="1"/>
</dbReference>
<dbReference type="EMBL" id="JAAHFQ010000484">
    <property type="protein sequence ID" value="NER30087.1"/>
    <property type="molecule type" value="Genomic_DNA"/>
</dbReference>
<proteinExistence type="predicted"/>
<sequence>MSELKWSSEALGDLDRHYKSLFVKNPNAAIQALKLISKNANSLALSPYKGVKLKTLPRVRKWPVNFGKYGFVIHYEVREDIVLITRVYHGRENRFV</sequence>
<accession>A0A6B3NEQ0</accession>
<comment type="caution">
    <text evidence="2">The sequence shown here is derived from an EMBL/GenBank/DDBJ whole genome shotgun (WGS) entry which is preliminary data.</text>
</comment>
<gene>
    <name evidence="2" type="ORF">F6J89_21310</name>
</gene>
<dbReference type="InterPro" id="IPR035093">
    <property type="entry name" value="RelE/ParE_toxin_dom_sf"/>
</dbReference>
<dbReference type="AlphaFoldDB" id="A0A6B3NEQ0"/>
<evidence type="ECO:0000256" key="1">
    <source>
        <dbReference type="ARBA" id="ARBA00022649"/>
    </source>
</evidence>
<reference evidence="2" key="1">
    <citation type="submission" date="2019-11" db="EMBL/GenBank/DDBJ databases">
        <title>Genomic insights into an expanded diversity of filamentous marine cyanobacteria reveals the extraordinary biosynthetic potential of Moorea and Okeania.</title>
        <authorList>
            <person name="Ferreira Leao T."/>
            <person name="Wang M."/>
            <person name="Moss N."/>
            <person name="Da Silva R."/>
            <person name="Sanders J."/>
            <person name="Nurk S."/>
            <person name="Gurevich A."/>
            <person name="Humphrey G."/>
            <person name="Reher R."/>
            <person name="Zhu Q."/>
            <person name="Belda-Ferre P."/>
            <person name="Glukhov E."/>
            <person name="Rex R."/>
            <person name="Dorrestein P.C."/>
            <person name="Knight R."/>
            <person name="Pevzner P."/>
            <person name="Gerwick W.H."/>
            <person name="Gerwick L."/>
        </authorList>
    </citation>
    <scope>NUCLEOTIDE SEQUENCE</scope>
    <source>
        <strain evidence="2">SIO1C4</strain>
    </source>
</reference>
<evidence type="ECO:0000313" key="2">
    <source>
        <dbReference type="EMBL" id="NER30087.1"/>
    </source>
</evidence>
<dbReference type="Gene3D" id="3.30.2310.20">
    <property type="entry name" value="RelE-like"/>
    <property type="match status" value="1"/>
</dbReference>
<organism evidence="2">
    <name type="scientific">Symploca sp. SIO1C4</name>
    <dbReference type="NCBI Taxonomy" id="2607765"/>
    <lineage>
        <taxon>Bacteria</taxon>
        <taxon>Bacillati</taxon>
        <taxon>Cyanobacteriota</taxon>
        <taxon>Cyanophyceae</taxon>
        <taxon>Coleofasciculales</taxon>
        <taxon>Coleofasciculaceae</taxon>
        <taxon>Symploca</taxon>
    </lineage>
</organism>
<name>A0A6B3NEQ0_9CYAN</name>
<protein>
    <submittedName>
        <fullName evidence="2">Type II toxin-antitoxin system RelE/ParE family toxin</fullName>
    </submittedName>
</protein>
<keyword evidence="1" id="KW-1277">Toxin-antitoxin system</keyword>
<dbReference type="InterPro" id="IPR007712">
    <property type="entry name" value="RelE/ParE_toxin"/>
</dbReference>